<keyword evidence="10" id="KW-1185">Reference proteome</keyword>
<feature type="transmembrane region" description="Helical" evidence="7">
    <location>
        <begin position="191"/>
        <end position="216"/>
    </location>
</feature>
<sequence length="420" mass="46555">MTAIVFHQGLGAARHVQRAAEAAVIDHSRDGESRFAEILAILVIGAVFSTLAVALRAFTRLKMLRTFGLDDVLMVAAQVLVLGTAVAIGLESAWGLGKHSWVQPKEDFIPYMKSFYVSIILYNVATTVVKLSILLQYRRIFANDLMQKMTTWGLAFMTAWTIMLCFLLPMMCLPVAAFWDSTVEGRCIDLLASWYTFAAVNIVADFFIFSLPIPVINSLQIPRRQKRMLIFVFGLGFVTCIISAFRIKTLRVAAQTQDPFWDNVDAATWSFLEVTIGILAACLPTLRPIFVALLPRLFNGSSFSNKNKGQASKYGHTSELNRGTARHGLGRHLPLSSTERLNRQTQNDIEMTTGSEPDRAPEYTVSVSSGSPTFPEKTSRAKSPGGGREEVAMFKGQIRTTTVVTQQVTFDNGKRNPTQK</sequence>
<proteinExistence type="inferred from homology"/>
<organism evidence="9 10">
    <name type="scientific">Colletotrichum zoysiae</name>
    <dbReference type="NCBI Taxonomy" id="1216348"/>
    <lineage>
        <taxon>Eukaryota</taxon>
        <taxon>Fungi</taxon>
        <taxon>Dikarya</taxon>
        <taxon>Ascomycota</taxon>
        <taxon>Pezizomycotina</taxon>
        <taxon>Sordariomycetes</taxon>
        <taxon>Hypocreomycetidae</taxon>
        <taxon>Glomerellales</taxon>
        <taxon>Glomerellaceae</taxon>
        <taxon>Colletotrichum</taxon>
        <taxon>Colletotrichum graminicola species complex</taxon>
    </lineage>
</organism>
<evidence type="ECO:0000313" key="10">
    <source>
        <dbReference type="Proteomes" id="UP001232148"/>
    </source>
</evidence>
<comment type="caution">
    <text evidence="9">The sequence shown here is derived from an EMBL/GenBank/DDBJ whole genome shotgun (WGS) entry which is preliminary data.</text>
</comment>
<dbReference type="EMBL" id="MU842808">
    <property type="protein sequence ID" value="KAK2035440.1"/>
    <property type="molecule type" value="Genomic_DNA"/>
</dbReference>
<dbReference type="Pfam" id="PF20684">
    <property type="entry name" value="Fung_rhodopsin"/>
    <property type="match status" value="1"/>
</dbReference>
<comment type="subcellular location">
    <subcellularLocation>
        <location evidence="1">Membrane</location>
        <topology evidence="1">Multi-pass membrane protein</topology>
    </subcellularLocation>
</comment>
<dbReference type="PANTHER" id="PTHR33048">
    <property type="entry name" value="PTH11-LIKE INTEGRAL MEMBRANE PROTEIN (AFU_ORTHOLOGUE AFUA_5G11245)"/>
    <property type="match status" value="1"/>
</dbReference>
<name>A0AAD9HUG9_9PEZI</name>
<evidence type="ECO:0000256" key="7">
    <source>
        <dbReference type="SAM" id="Phobius"/>
    </source>
</evidence>
<dbReference type="AlphaFoldDB" id="A0AAD9HUG9"/>
<reference evidence="9" key="1">
    <citation type="submission" date="2021-06" db="EMBL/GenBank/DDBJ databases">
        <title>Comparative genomics, transcriptomics and evolutionary studies reveal genomic signatures of adaptation to plant cell wall in hemibiotrophic fungi.</title>
        <authorList>
            <consortium name="DOE Joint Genome Institute"/>
            <person name="Baroncelli R."/>
            <person name="Diaz J.F."/>
            <person name="Benocci T."/>
            <person name="Peng M."/>
            <person name="Battaglia E."/>
            <person name="Haridas S."/>
            <person name="Andreopoulos W."/>
            <person name="Labutti K."/>
            <person name="Pangilinan J."/>
            <person name="Floch G.L."/>
            <person name="Makela M.R."/>
            <person name="Henrissat B."/>
            <person name="Grigoriev I.V."/>
            <person name="Crouch J.A."/>
            <person name="De Vries R.P."/>
            <person name="Sukno S.A."/>
            <person name="Thon M.R."/>
        </authorList>
    </citation>
    <scope>NUCLEOTIDE SEQUENCE</scope>
    <source>
        <strain evidence="9">MAFF235873</strain>
    </source>
</reference>
<evidence type="ECO:0000256" key="5">
    <source>
        <dbReference type="ARBA" id="ARBA00038359"/>
    </source>
</evidence>
<keyword evidence="2 7" id="KW-0812">Transmembrane</keyword>
<feature type="transmembrane region" description="Helical" evidence="7">
    <location>
        <begin position="38"/>
        <end position="59"/>
    </location>
</feature>
<dbReference type="Proteomes" id="UP001232148">
    <property type="component" value="Unassembled WGS sequence"/>
</dbReference>
<dbReference type="PANTHER" id="PTHR33048:SF47">
    <property type="entry name" value="INTEGRAL MEMBRANE PROTEIN-RELATED"/>
    <property type="match status" value="1"/>
</dbReference>
<evidence type="ECO:0000256" key="3">
    <source>
        <dbReference type="ARBA" id="ARBA00022989"/>
    </source>
</evidence>
<feature type="compositionally biased region" description="Polar residues" evidence="6">
    <location>
        <begin position="335"/>
        <end position="355"/>
    </location>
</feature>
<feature type="transmembrane region" description="Helical" evidence="7">
    <location>
        <begin position="267"/>
        <end position="286"/>
    </location>
</feature>
<feature type="region of interest" description="Disordered" evidence="6">
    <location>
        <begin position="307"/>
        <end position="388"/>
    </location>
</feature>
<comment type="similarity">
    <text evidence="5">Belongs to the SAT4 family.</text>
</comment>
<evidence type="ECO:0000313" key="9">
    <source>
        <dbReference type="EMBL" id="KAK2035440.1"/>
    </source>
</evidence>
<dbReference type="InterPro" id="IPR052337">
    <property type="entry name" value="SAT4-like"/>
</dbReference>
<accession>A0AAD9HUG9</accession>
<protein>
    <recommendedName>
        <fullName evidence="8">Rhodopsin domain-containing protein</fullName>
    </recommendedName>
</protein>
<evidence type="ECO:0000256" key="1">
    <source>
        <dbReference type="ARBA" id="ARBA00004141"/>
    </source>
</evidence>
<keyword evidence="4 7" id="KW-0472">Membrane</keyword>
<feature type="domain" description="Rhodopsin" evidence="8">
    <location>
        <begin position="55"/>
        <end position="290"/>
    </location>
</feature>
<feature type="transmembrane region" description="Helical" evidence="7">
    <location>
        <begin position="114"/>
        <end position="133"/>
    </location>
</feature>
<evidence type="ECO:0000259" key="8">
    <source>
        <dbReference type="Pfam" id="PF20684"/>
    </source>
</evidence>
<keyword evidence="3 7" id="KW-1133">Transmembrane helix</keyword>
<dbReference type="InterPro" id="IPR049326">
    <property type="entry name" value="Rhodopsin_dom_fungi"/>
</dbReference>
<dbReference type="GO" id="GO:0016020">
    <property type="term" value="C:membrane"/>
    <property type="evidence" value="ECO:0007669"/>
    <property type="project" value="UniProtKB-SubCell"/>
</dbReference>
<evidence type="ECO:0000256" key="2">
    <source>
        <dbReference type="ARBA" id="ARBA00022692"/>
    </source>
</evidence>
<feature type="transmembrane region" description="Helical" evidence="7">
    <location>
        <begin position="71"/>
        <end position="94"/>
    </location>
</feature>
<feature type="transmembrane region" description="Helical" evidence="7">
    <location>
        <begin position="228"/>
        <end position="247"/>
    </location>
</feature>
<evidence type="ECO:0000256" key="4">
    <source>
        <dbReference type="ARBA" id="ARBA00023136"/>
    </source>
</evidence>
<gene>
    <name evidence="9" type="ORF">LX32DRAFT_520</name>
</gene>
<evidence type="ECO:0000256" key="6">
    <source>
        <dbReference type="SAM" id="MobiDB-lite"/>
    </source>
</evidence>
<feature type="transmembrane region" description="Helical" evidence="7">
    <location>
        <begin position="154"/>
        <end position="179"/>
    </location>
</feature>